<evidence type="ECO:0000313" key="2">
    <source>
        <dbReference type="Proteomes" id="UP000199469"/>
    </source>
</evidence>
<dbReference type="InterPro" id="IPR032787">
    <property type="entry name" value="Prok-E2_D"/>
</dbReference>
<evidence type="ECO:0000313" key="1">
    <source>
        <dbReference type="EMBL" id="SEW24787.1"/>
    </source>
</evidence>
<organism evidence="1 2">
    <name type="scientific">Chryseobacterium wanjuense</name>
    <dbReference type="NCBI Taxonomy" id="356305"/>
    <lineage>
        <taxon>Bacteria</taxon>
        <taxon>Pseudomonadati</taxon>
        <taxon>Bacteroidota</taxon>
        <taxon>Flavobacteriia</taxon>
        <taxon>Flavobacteriales</taxon>
        <taxon>Weeksellaceae</taxon>
        <taxon>Chryseobacterium group</taxon>
        <taxon>Chryseobacterium</taxon>
    </lineage>
</organism>
<dbReference type="AlphaFoldDB" id="A0A1I0QCK9"/>
<proteinExistence type="predicted"/>
<accession>A0A1I0QCK9</accession>
<dbReference type="Pfam" id="PF14460">
    <property type="entry name" value="Prok-E2_D"/>
    <property type="match status" value="1"/>
</dbReference>
<sequence>MNDITEQFTSLYHPTSALIVYQSVAKYDSANTYIEHFDIDRNGTLVNAHPLTIREAGRLSKALKIQQEKETFLTPKDIIGKHILYLDAVKSKAVWFTPTKKRQLLFTEKLGIQQGEAFLPSLLWSADRNHLSVFALISNRRPTLKATLYNAPFFNVYESGNVCMGTVDIRIQKTASLEEFTTAWEEYFFNSYFSHLMGDYNPIKGNCVSLWEELISTGKAFPKEVLKKSIIPLKSLLQ</sequence>
<dbReference type="STRING" id="356305.SAMN05421841_1818"/>
<dbReference type="EMBL" id="FOIU01000001">
    <property type="protein sequence ID" value="SEW24787.1"/>
    <property type="molecule type" value="Genomic_DNA"/>
</dbReference>
<keyword evidence="2" id="KW-1185">Reference proteome</keyword>
<reference evidence="2" key="1">
    <citation type="submission" date="2016-10" db="EMBL/GenBank/DDBJ databases">
        <authorList>
            <person name="Varghese N."/>
            <person name="Submissions S."/>
        </authorList>
    </citation>
    <scope>NUCLEOTIDE SEQUENCE [LARGE SCALE GENOMIC DNA]</scope>
    <source>
        <strain evidence="2">DSM 17724</strain>
    </source>
</reference>
<dbReference type="OrthoDB" id="1030341at2"/>
<dbReference type="Proteomes" id="UP000199469">
    <property type="component" value="Unassembled WGS sequence"/>
</dbReference>
<gene>
    <name evidence="1" type="ORF">SAMN05421841_1818</name>
</gene>
<name>A0A1I0QCK9_9FLAO</name>
<dbReference type="RefSeq" id="WP_089791651.1">
    <property type="nucleotide sequence ID" value="NZ_FOIU01000001.1"/>
</dbReference>
<protein>
    <submittedName>
        <fullName evidence="1">PRTRC system protein B</fullName>
    </submittedName>
</protein>